<sequence>MSEAEEIYEFVADVDPELIENASDLEELMELLLFFGFPTIS</sequence>
<dbReference type="EMBL" id="UINC01113129">
    <property type="protein sequence ID" value="SVC82538.1"/>
    <property type="molecule type" value="Genomic_DNA"/>
</dbReference>
<organism evidence="1">
    <name type="scientific">marine metagenome</name>
    <dbReference type="NCBI Taxonomy" id="408172"/>
    <lineage>
        <taxon>unclassified sequences</taxon>
        <taxon>metagenomes</taxon>
        <taxon>ecological metagenomes</taxon>
    </lineage>
</organism>
<evidence type="ECO:0000313" key="1">
    <source>
        <dbReference type="EMBL" id="SVC82538.1"/>
    </source>
</evidence>
<name>A0A382QC54_9ZZZZ</name>
<accession>A0A382QC54</accession>
<dbReference type="AlphaFoldDB" id="A0A382QC54"/>
<gene>
    <name evidence="1" type="ORF">METZ01_LOCUS335392</name>
</gene>
<reference evidence="1" key="1">
    <citation type="submission" date="2018-05" db="EMBL/GenBank/DDBJ databases">
        <authorList>
            <person name="Lanie J.A."/>
            <person name="Ng W.-L."/>
            <person name="Kazmierczak K.M."/>
            <person name="Andrzejewski T.M."/>
            <person name="Davidsen T.M."/>
            <person name="Wayne K.J."/>
            <person name="Tettelin H."/>
            <person name="Glass J.I."/>
            <person name="Rusch D."/>
            <person name="Podicherti R."/>
            <person name="Tsui H.-C.T."/>
            <person name="Winkler M.E."/>
        </authorList>
    </citation>
    <scope>NUCLEOTIDE SEQUENCE</scope>
</reference>
<protein>
    <submittedName>
        <fullName evidence="1">Uncharacterized protein</fullName>
    </submittedName>
</protein>
<proteinExistence type="predicted"/>